<evidence type="ECO:0000313" key="3">
    <source>
        <dbReference type="Proteomes" id="UP000077266"/>
    </source>
</evidence>
<dbReference type="PROSITE" id="PS50181">
    <property type="entry name" value="FBOX"/>
    <property type="match status" value="1"/>
</dbReference>
<gene>
    <name evidence="2" type="ORF">EXIGLDRAFT_763404</name>
</gene>
<evidence type="ECO:0000313" key="2">
    <source>
        <dbReference type="EMBL" id="KZV98555.1"/>
    </source>
</evidence>
<dbReference type="Gene3D" id="1.20.1280.50">
    <property type="match status" value="1"/>
</dbReference>
<dbReference type="EMBL" id="KV425917">
    <property type="protein sequence ID" value="KZV98555.1"/>
    <property type="molecule type" value="Genomic_DNA"/>
</dbReference>
<dbReference type="SUPFAM" id="SSF81383">
    <property type="entry name" value="F-box domain"/>
    <property type="match status" value="1"/>
</dbReference>
<dbReference type="Pfam" id="PF12937">
    <property type="entry name" value="F-box-like"/>
    <property type="match status" value="1"/>
</dbReference>
<sequence length="168" mass="19076">MSLGRLLPDWEHTLYRAVYGACTEVSKLLDGDRPADIIRPTNVAQPISMEFEFSLVLDVVWRTFQDYARSETKAHSPASRLPPEILSYIFAYLPFEGRISTSHVSHAWRTVSLDFPATLWASVPSTHNLDIMAPLLDRTAALGLPVDLMILWEYILTAHRLNREYASC</sequence>
<name>A0A165LZM4_EXIGL</name>
<keyword evidence="3" id="KW-1185">Reference proteome</keyword>
<reference evidence="2 3" key="1">
    <citation type="journal article" date="2016" name="Mol. Biol. Evol.">
        <title>Comparative Genomics of Early-Diverging Mushroom-Forming Fungi Provides Insights into the Origins of Lignocellulose Decay Capabilities.</title>
        <authorList>
            <person name="Nagy L.G."/>
            <person name="Riley R."/>
            <person name="Tritt A."/>
            <person name="Adam C."/>
            <person name="Daum C."/>
            <person name="Floudas D."/>
            <person name="Sun H."/>
            <person name="Yadav J.S."/>
            <person name="Pangilinan J."/>
            <person name="Larsson K.H."/>
            <person name="Matsuura K."/>
            <person name="Barry K."/>
            <person name="Labutti K."/>
            <person name="Kuo R."/>
            <person name="Ohm R.A."/>
            <person name="Bhattacharya S.S."/>
            <person name="Shirouzu T."/>
            <person name="Yoshinaga Y."/>
            <person name="Martin F.M."/>
            <person name="Grigoriev I.V."/>
            <person name="Hibbett D.S."/>
        </authorList>
    </citation>
    <scope>NUCLEOTIDE SEQUENCE [LARGE SCALE GENOMIC DNA]</scope>
    <source>
        <strain evidence="2 3">HHB12029</strain>
    </source>
</reference>
<feature type="domain" description="F-box" evidence="1">
    <location>
        <begin position="75"/>
        <end position="123"/>
    </location>
</feature>
<dbReference type="Proteomes" id="UP000077266">
    <property type="component" value="Unassembled WGS sequence"/>
</dbReference>
<accession>A0A165LZM4</accession>
<dbReference type="OrthoDB" id="3193283at2759"/>
<dbReference type="InterPro" id="IPR001810">
    <property type="entry name" value="F-box_dom"/>
</dbReference>
<proteinExistence type="predicted"/>
<organism evidence="2 3">
    <name type="scientific">Exidia glandulosa HHB12029</name>
    <dbReference type="NCBI Taxonomy" id="1314781"/>
    <lineage>
        <taxon>Eukaryota</taxon>
        <taxon>Fungi</taxon>
        <taxon>Dikarya</taxon>
        <taxon>Basidiomycota</taxon>
        <taxon>Agaricomycotina</taxon>
        <taxon>Agaricomycetes</taxon>
        <taxon>Auriculariales</taxon>
        <taxon>Exidiaceae</taxon>
        <taxon>Exidia</taxon>
    </lineage>
</organism>
<dbReference type="AlphaFoldDB" id="A0A165LZM4"/>
<dbReference type="InterPro" id="IPR036047">
    <property type="entry name" value="F-box-like_dom_sf"/>
</dbReference>
<protein>
    <recommendedName>
        <fullName evidence="1">F-box domain-containing protein</fullName>
    </recommendedName>
</protein>
<evidence type="ECO:0000259" key="1">
    <source>
        <dbReference type="PROSITE" id="PS50181"/>
    </source>
</evidence>
<dbReference type="InParanoid" id="A0A165LZM4"/>